<protein>
    <submittedName>
        <fullName evidence="6">Transcriptional regulator, RpiR family</fullName>
    </submittedName>
</protein>
<evidence type="ECO:0000256" key="1">
    <source>
        <dbReference type="ARBA" id="ARBA00023015"/>
    </source>
</evidence>
<dbReference type="GO" id="GO:0003677">
    <property type="term" value="F:DNA binding"/>
    <property type="evidence" value="ECO:0007669"/>
    <property type="project" value="UniProtKB-KW"/>
</dbReference>
<feature type="domain" description="HTH rpiR-type" evidence="4">
    <location>
        <begin position="4"/>
        <end position="80"/>
    </location>
</feature>
<dbReference type="AlphaFoldDB" id="A0A0H3FD22"/>
<keyword evidence="2" id="KW-0238">DNA-binding</keyword>
<keyword evidence="1" id="KW-0805">Transcription regulation</keyword>
<dbReference type="Pfam" id="PF01380">
    <property type="entry name" value="SIS"/>
    <property type="match status" value="1"/>
</dbReference>
<dbReference type="Gene3D" id="1.10.10.10">
    <property type="entry name" value="Winged helix-like DNA-binding domain superfamily/Winged helix DNA-binding domain"/>
    <property type="match status" value="1"/>
</dbReference>
<dbReference type="InterPro" id="IPR009057">
    <property type="entry name" value="Homeodomain-like_sf"/>
</dbReference>
<dbReference type="CDD" id="cd05013">
    <property type="entry name" value="SIS_RpiR"/>
    <property type="match status" value="1"/>
</dbReference>
<proteinExistence type="predicted"/>
<gene>
    <name evidence="6" type="ordered locus">Rahaq_2413</name>
</gene>
<dbReference type="EMBL" id="CP002505">
    <property type="protein sequence ID" value="ADW74020.1"/>
    <property type="molecule type" value="Genomic_DNA"/>
</dbReference>
<sequence>MNGSDLQSRLNALQGSFSPAEKRIITIIRLNPLGVAKMGVTELAKYAETSTATVVRTSKRLGFTGYPALRLALAAETSSPMPIEMPLAADIGDNDSPKQILQKLLEFEVKGATETTQLLSAATLEQAVSILSQARRIDIYGTGASALVAQDFCQKLRRIGVVAQTFGSTDESLVSACQLTNADAALAISHSGQTADVIEALTQAKAAGATTLAITANGRAALARKADIVLRTSSREMGFRAAAMASRTSQLLIIDCLFIGVAQRLPGARDALRKTHDVVRQRRR</sequence>
<evidence type="ECO:0000256" key="3">
    <source>
        <dbReference type="ARBA" id="ARBA00023163"/>
    </source>
</evidence>
<evidence type="ECO:0000259" key="4">
    <source>
        <dbReference type="PROSITE" id="PS51071"/>
    </source>
</evidence>
<dbReference type="GO" id="GO:1901135">
    <property type="term" value="P:carbohydrate derivative metabolic process"/>
    <property type="evidence" value="ECO:0007669"/>
    <property type="project" value="InterPro"/>
</dbReference>
<dbReference type="InterPro" id="IPR001347">
    <property type="entry name" value="SIS_dom"/>
</dbReference>
<dbReference type="Pfam" id="PF01418">
    <property type="entry name" value="HTH_6"/>
    <property type="match status" value="1"/>
</dbReference>
<accession>A0A0H3FD22</accession>
<evidence type="ECO:0000256" key="2">
    <source>
        <dbReference type="ARBA" id="ARBA00023125"/>
    </source>
</evidence>
<dbReference type="Gene3D" id="3.40.50.10490">
    <property type="entry name" value="Glucose-6-phosphate isomerase like protein, domain 1"/>
    <property type="match status" value="1"/>
</dbReference>
<dbReference type="Proteomes" id="UP000007257">
    <property type="component" value="Chromosome"/>
</dbReference>
<dbReference type="SUPFAM" id="SSF46689">
    <property type="entry name" value="Homeodomain-like"/>
    <property type="match status" value="1"/>
</dbReference>
<dbReference type="OrthoDB" id="8582409at2"/>
<dbReference type="PANTHER" id="PTHR30514:SF1">
    <property type="entry name" value="HTH-TYPE TRANSCRIPTIONAL REGULATOR HEXR-RELATED"/>
    <property type="match status" value="1"/>
</dbReference>
<dbReference type="InterPro" id="IPR047640">
    <property type="entry name" value="RpiR-like"/>
</dbReference>
<dbReference type="eggNOG" id="COG1737">
    <property type="taxonomic scope" value="Bacteria"/>
</dbReference>
<dbReference type="InterPro" id="IPR000281">
    <property type="entry name" value="HTH_RpiR"/>
</dbReference>
<dbReference type="PANTHER" id="PTHR30514">
    <property type="entry name" value="GLUCOKINASE"/>
    <property type="match status" value="1"/>
</dbReference>
<dbReference type="SUPFAM" id="SSF53697">
    <property type="entry name" value="SIS domain"/>
    <property type="match status" value="1"/>
</dbReference>
<evidence type="ECO:0000313" key="6">
    <source>
        <dbReference type="EMBL" id="ADW74020.1"/>
    </source>
</evidence>
<reference evidence="7" key="1">
    <citation type="submission" date="2011-01" db="EMBL/GenBank/DDBJ databases">
        <title>Complete sequence of chromosome of Rahnella sp. Y9602.</title>
        <authorList>
            <consortium name="US DOE Joint Genome Institute"/>
            <person name="Lucas S."/>
            <person name="Copeland A."/>
            <person name="Lapidus A."/>
            <person name="Cheng J.-F."/>
            <person name="Goodwin L."/>
            <person name="Pitluck S."/>
            <person name="Lu M."/>
            <person name="Detter J.C."/>
            <person name="Han C."/>
            <person name="Tapia R."/>
            <person name="Land M."/>
            <person name="Hauser L."/>
            <person name="Kyrpides N."/>
            <person name="Ivanova N."/>
            <person name="Ovchinnikova G."/>
            <person name="Pagani I."/>
            <person name="Sobecky P.A."/>
            <person name="Martinez R.J."/>
            <person name="Woyke T."/>
        </authorList>
    </citation>
    <scope>NUCLEOTIDE SEQUENCE [LARGE SCALE GENOMIC DNA]</scope>
    <source>
        <strain evidence="7">Y9602</strain>
    </source>
</reference>
<feature type="domain" description="SIS" evidence="5">
    <location>
        <begin position="127"/>
        <end position="267"/>
    </location>
</feature>
<dbReference type="InterPro" id="IPR035472">
    <property type="entry name" value="RpiR-like_SIS"/>
</dbReference>
<dbReference type="InterPro" id="IPR046348">
    <property type="entry name" value="SIS_dom_sf"/>
</dbReference>
<dbReference type="KEGG" id="rah:Rahaq_2413"/>
<keyword evidence="3" id="KW-0804">Transcription</keyword>
<organism evidence="6 7">
    <name type="scientific">Rahnella sp. (strain Y9602)</name>
    <dbReference type="NCBI Taxonomy" id="2703885"/>
    <lineage>
        <taxon>Bacteria</taxon>
        <taxon>Pseudomonadati</taxon>
        <taxon>Pseudomonadota</taxon>
        <taxon>Gammaproteobacteria</taxon>
        <taxon>Enterobacterales</taxon>
        <taxon>Yersiniaceae</taxon>
        <taxon>Rahnella</taxon>
    </lineage>
</organism>
<dbReference type="PROSITE" id="PS51071">
    <property type="entry name" value="HTH_RPIR"/>
    <property type="match status" value="1"/>
</dbReference>
<evidence type="ECO:0000259" key="5">
    <source>
        <dbReference type="PROSITE" id="PS51464"/>
    </source>
</evidence>
<dbReference type="GO" id="GO:0003700">
    <property type="term" value="F:DNA-binding transcription factor activity"/>
    <property type="evidence" value="ECO:0007669"/>
    <property type="project" value="InterPro"/>
</dbReference>
<evidence type="ECO:0000313" key="7">
    <source>
        <dbReference type="Proteomes" id="UP000007257"/>
    </source>
</evidence>
<dbReference type="PROSITE" id="PS51464">
    <property type="entry name" value="SIS"/>
    <property type="match status" value="1"/>
</dbReference>
<name>A0A0H3FD22_RAHSY</name>
<dbReference type="RefSeq" id="WP_013575720.1">
    <property type="nucleotide sequence ID" value="NC_015061.1"/>
</dbReference>
<dbReference type="GO" id="GO:0097367">
    <property type="term" value="F:carbohydrate derivative binding"/>
    <property type="evidence" value="ECO:0007669"/>
    <property type="project" value="InterPro"/>
</dbReference>
<dbReference type="InterPro" id="IPR036388">
    <property type="entry name" value="WH-like_DNA-bd_sf"/>
</dbReference>
<dbReference type="HOGENOM" id="CLU_055769_0_0_6"/>
<reference evidence="6 7" key="2">
    <citation type="journal article" date="2012" name="J. Bacteriol.">
        <title>Complete Genome Sequence of Rahnella sp. Strain Y9602, a Gammaproteobacterium Isolate from Metal- and Radionuclide-Contaminated Soil.</title>
        <authorList>
            <person name="Martinez R.J."/>
            <person name="Bruce D."/>
            <person name="Detter C."/>
            <person name="Goodwin L.A."/>
            <person name="Han J."/>
            <person name="Han C.S."/>
            <person name="Held B."/>
            <person name="Land M.L."/>
            <person name="Mikhailova N."/>
            <person name="Nolan M."/>
            <person name="Pennacchio L."/>
            <person name="Pitluck S."/>
            <person name="Tapia R."/>
            <person name="Woyke T."/>
            <person name="Sobecky P.A."/>
        </authorList>
    </citation>
    <scope>NUCLEOTIDE SEQUENCE [LARGE SCALE GENOMIC DNA]</scope>
    <source>
        <strain evidence="6 7">Y9602</strain>
    </source>
</reference>